<comment type="caution">
    <text evidence="9">The sequence shown here is derived from an EMBL/GenBank/DDBJ whole genome shotgun (WGS) entry which is preliminary data.</text>
</comment>
<evidence type="ECO:0000256" key="7">
    <source>
        <dbReference type="SAM" id="MobiDB-lite"/>
    </source>
</evidence>
<feature type="compositionally biased region" description="Basic residues" evidence="7">
    <location>
        <begin position="436"/>
        <end position="447"/>
    </location>
</feature>
<reference evidence="9 10" key="1">
    <citation type="journal article" date="2013" name="Stand. Genomic Sci.">
        <title>Genome sequence of the reddish-pigmented Rubellimicrobium thermophilum type strain (DSM 16684(T)), a member of the Roseobacter clade.</title>
        <authorList>
            <person name="Fiebig A."/>
            <person name="Riedel T."/>
            <person name="Gronow S."/>
            <person name="Petersen J."/>
            <person name="Klenk H.P."/>
            <person name="Goker M."/>
        </authorList>
    </citation>
    <scope>NUCLEOTIDE SEQUENCE [LARGE SCALE GENOMIC DNA]</scope>
    <source>
        <strain evidence="9 10">DSM 16684</strain>
    </source>
</reference>
<protein>
    <recommendedName>
        <fullName evidence="3">CRISPR system Cms protein Csm5</fullName>
    </recommendedName>
    <alternativeName>
        <fullName evidence="6">CRISPR type III A-associated protein Csm5</fullName>
    </alternativeName>
</protein>
<keyword evidence="5" id="KW-0051">Antiviral defense</keyword>
<organism evidence="9 10">
    <name type="scientific">Rubellimicrobium thermophilum DSM 16684</name>
    <dbReference type="NCBI Taxonomy" id="1123069"/>
    <lineage>
        <taxon>Bacteria</taxon>
        <taxon>Pseudomonadati</taxon>
        <taxon>Pseudomonadota</taxon>
        <taxon>Alphaproteobacteria</taxon>
        <taxon>Rhodobacterales</taxon>
        <taxon>Roseobacteraceae</taxon>
        <taxon>Rubellimicrobium</taxon>
    </lineage>
</organism>
<evidence type="ECO:0000313" key="10">
    <source>
        <dbReference type="Proteomes" id="UP000015346"/>
    </source>
</evidence>
<evidence type="ECO:0000256" key="6">
    <source>
        <dbReference type="ARBA" id="ARBA00031720"/>
    </source>
</evidence>
<name>S9QXK7_9RHOB</name>
<dbReference type="InterPro" id="IPR005537">
    <property type="entry name" value="RAMP_III_fam"/>
</dbReference>
<comment type="similarity">
    <text evidence="2">Belongs to the CRISPR-associated Csm5 family.</text>
</comment>
<keyword evidence="10" id="KW-1185">Reference proteome</keyword>
<dbReference type="PATRIC" id="fig|1123069.3.peg.2276"/>
<dbReference type="Proteomes" id="UP000015346">
    <property type="component" value="Unassembled WGS sequence"/>
</dbReference>
<dbReference type="STRING" id="1123069.ruthe_02301"/>
<dbReference type="NCBIfam" id="TIGR01899">
    <property type="entry name" value="cas_TM1807_csm5"/>
    <property type="match status" value="1"/>
</dbReference>
<evidence type="ECO:0000313" key="9">
    <source>
        <dbReference type="EMBL" id="EPX84342.1"/>
    </source>
</evidence>
<evidence type="ECO:0000259" key="8">
    <source>
        <dbReference type="Pfam" id="PF03787"/>
    </source>
</evidence>
<proteinExistence type="inferred from homology"/>
<evidence type="ECO:0000256" key="1">
    <source>
        <dbReference type="ARBA" id="ARBA00003088"/>
    </source>
</evidence>
<keyword evidence="4" id="KW-0694">RNA-binding</keyword>
<dbReference type="OrthoDB" id="24360at2"/>
<feature type="region of interest" description="Disordered" evidence="7">
    <location>
        <begin position="398"/>
        <end position="453"/>
    </location>
</feature>
<evidence type="ECO:0000256" key="2">
    <source>
        <dbReference type="ARBA" id="ARBA00006680"/>
    </source>
</evidence>
<dbReference type="GO" id="GO:0051607">
    <property type="term" value="P:defense response to virus"/>
    <property type="evidence" value="ECO:0007669"/>
    <property type="project" value="UniProtKB-KW"/>
</dbReference>
<accession>S9QXK7</accession>
<dbReference type="HOGENOM" id="CLU_603923_0_0_5"/>
<dbReference type="PANTHER" id="PTHR38007:SF1">
    <property type="entry name" value="CRISPR SYSTEM CMS PROTEIN CSM5"/>
    <property type="match status" value="1"/>
</dbReference>
<comment type="function">
    <text evidence="1">This subunit might be involved in maturation of a crRNA intermediate to its mature form.</text>
</comment>
<dbReference type="AlphaFoldDB" id="S9QXK7"/>
<gene>
    <name evidence="9" type="ORF">ruthe_02301</name>
</gene>
<dbReference type="InterPro" id="IPR010173">
    <property type="entry name" value="CRISPR-assoc_Csm5"/>
</dbReference>
<dbReference type="GO" id="GO:0003723">
    <property type="term" value="F:RNA binding"/>
    <property type="evidence" value="ECO:0007669"/>
    <property type="project" value="UniProtKB-KW"/>
</dbReference>
<feature type="domain" description="CRISPR type III-associated protein" evidence="8">
    <location>
        <begin position="16"/>
        <end position="189"/>
    </location>
</feature>
<evidence type="ECO:0000256" key="3">
    <source>
        <dbReference type="ARBA" id="ARBA00016113"/>
    </source>
</evidence>
<dbReference type="EMBL" id="AOLV01000027">
    <property type="protein sequence ID" value="EPX84342.1"/>
    <property type="molecule type" value="Genomic_DNA"/>
</dbReference>
<evidence type="ECO:0000256" key="5">
    <source>
        <dbReference type="ARBA" id="ARBA00023118"/>
    </source>
</evidence>
<feature type="compositionally biased region" description="Low complexity" evidence="7">
    <location>
        <begin position="418"/>
        <end position="427"/>
    </location>
</feature>
<sequence length="453" mass="48417">MSGAQFVSHHLVLVPLTPLHIGGGEEAQLLPQDYSLRDGHAERLDIRRVLARLPEAERAAWIAAMAGARDSGGVVQAVRSLQAKATPAEVIERIPISDASARETDLAGEGRDRRNRIDAFFRAGGQPVLPGSSLKGALRTAWAADMVRRTKPQPKSWKALESELFALDPGNRAQDTDPFRDVAVADAPLPEGATRIDPVATWKRQGEAGGYGFGSVGQMHRERMRSVADGGAPPVIALRIGLRDAAFARAGESLAPDRRPQPDRLPGDIEALLAALEAHHAPLWRREVEEKFFAGPPGERLRQALRLFAGFARGGAAPEAALIRLGWATHAEAKSLAGLRRIERPQARGADRFAAEGSARHVVNLAGHPLPFGWALLIRQQAWEHKQPKAWLPPPAARLAAAPAGGGRGATPADPPRADGAGAADPLCPGPEGARGRRGGRTARNRHRSDAPQ</sequence>
<evidence type="ECO:0000256" key="4">
    <source>
        <dbReference type="ARBA" id="ARBA00022884"/>
    </source>
</evidence>
<dbReference type="PANTHER" id="PTHR38007">
    <property type="entry name" value="CRISPR SYSTEM CMS PROTEIN CSM5"/>
    <property type="match status" value="1"/>
</dbReference>
<dbReference type="RefSeq" id="WP_021098383.1">
    <property type="nucleotide sequence ID" value="NZ_KE557322.1"/>
</dbReference>
<dbReference type="Pfam" id="PF03787">
    <property type="entry name" value="RAMPs"/>
    <property type="match status" value="1"/>
</dbReference>